<sequence>MFSVLTEAMLSALDVKLLLSERQSSRFQAQSGRSKAISGFIKIPIHKVMVNRSHNVLYFQILLGTDALPGCIRTDSALAALMKASALTVGCRYVGVYASVGGTFPAMDPDHAQRQGWIWYQRLFVDKTSWCKIYAGACAMDRGNTAFATLGIEFHPTSLDPETAEITKRKGETRGSRLIAQHGVNDALALSHSSALCDTGSCRSTVRRESFGSGVSSAEQGYQAEGSAAEEPGGEEMISGGRRFLCCTNFILCPNPSAYYFSEFTE</sequence>
<dbReference type="VEuPathDB" id="FungiDB:ASPTUDRAFT_60842"/>
<evidence type="ECO:0000256" key="1">
    <source>
        <dbReference type="SAM" id="MobiDB-lite"/>
    </source>
</evidence>
<dbReference type="EMBL" id="KV878178">
    <property type="protein sequence ID" value="OJI89063.1"/>
    <property type="molecule type" value="Genomic_DNA"/>
</dbReference>
<evidence type="ECO:0000313" key="3">
    <source>
        <dbReference type="Proteomes" id="UP000184304"/>
    </source>
</evidence>
<dbReference type="OMA" id="CIRTDSA"/>
<feature type="region of interest" description="Disordered" evidence="1">
    <location>
        <begin position="213"/>
        <end position="235"/>
    </location>
</feature>
<proteinExistence type="predicted"/>
<dbReference type="AlphaFoldDB" id="A0A1L9NIL7"/>
<dbReference type="Proteomes" id="UP000184304">
    <property type="component" value="Unassembled WGS sequence"/>
</dbReference>
<protein>
    <submittedName>
        <fullName evidence="2">Uncharacterized protein</fullName>
    </submittedName>
</protein>
<name>A0A1L9NIL7_ASPTC</name>
<accession>A0A1L9NIL7</accession>
<organism evidence="2 3">
    <name type="scientific">Aspergillus tubingensis (strain CBS 134.48)</name>
    <dbReference type="NCBI Taxonomy" id="767770"/>
    <lineage>
        <taxon>Eukaryota</taxon>
        <taxon>Fungi</taxon>
        <taxon>Dikarya</taxon>
        <taxon>Ascomycota</taxon>
        <taxon>Pezizomycotina</taxon>
        <taxon>Eurotiomycetes</taxon>
        <taxon>Eurotiomycetidae</taxon>
        <taxon>Eurotiales</taxon>
        <taxon>Aspergillaceae</taxon>
        <taxon>Aspergillus</taxon>
        <taxon>Aspergillus subgen. Circumdati</taxon>
    </lineage>
</organism>
<reference evidence="3" key="1">
    <citation type="journal article" date="2017" name="Genome Biol.">
        <title>Comparative genomics reveals high biological diversity and specific adaptations in the industrially and medically important fungal genus Aspergillus.</title>
        <authorList>
            <person name="de Vries R.P."/>
            <person name="Riley R."/>
            <person name="Wiebenga A."/>
            <person name="Aguilar-Osorio G."/>
            <person name="Amillis S."/>
            <person name="Uchima C.A."/>
            <person name="Anderluh G."/>
            <person name="Asadollahi M."/>
            <person name="Askin M."/>
            <person name="Barry K."/>
            <person name="Battaglia E."/>
            <person name="Bayram O."/>
            <person name="Benocci T."/>
            <person name="Braus-Stromeyer S.A."/>
            <person name="Caldana C."/>
            <person name="Canovas D."/>
            <person name="Cerqueira G.C."/>
            <person name="Chen F."/>
            <person name="Chen W."/>
            <person name="Choi C."/>
            <person name="Clum A."/>
            <person name="Dos Santos R.A."/>
            <person name="Damasio A.R."/>
            <person name="Diallinas G."/>
            <person name="Emri T."/>
            <person name="Fekete E."/>
            <person name="Flipphi M."/>
            <person name="Freyberg S."/>
            <person name="Gallo A."/>
            <person name="Gournas C."/>
            <person name="Habgood R."/>
            <person name="Hainaut M."/>
            <person name="Harispe M.L."/>
            <person name="Henrissat B."/>
            <person name="Hilden K.S."/>
            <person name="Hope R."/>
            <person name="Hossain A."/>
            <person name="Karabika E."/>
            <person name="Karaffa L."/>
            <person name="Karanyi Z."/>
            <person name="Krasevec N."/>
            <person name="Kuo A."/>
            <person name="Kusch H."/>
            <person name="LaButti K."/>
            <person name="Lagendijk E.L."/>
            <person name="Lapidus A."/>
            <person name="Levasseur A."/>
            <person name="Lindquist E."/>
            <person name="Lipzen A."/>
            <person name="Logrieco A.F."/>
            <person name="MacCabe A."/>
            <person name="Maekelae M.R."/>
            <person name="Malavazi I."/>
            <person name="Melin P."/>
            <person name="Meyer V."/>
            <person name="Mielnichuk N."/>
            <person name="Miskei M."/>
            <person name="Molnar A.P."/>
            <person name="Mule G."/>
            <person name="Ngan C.Y."/>
            <person name="Orejas M."/>
            <person name="Orosz E."/>
            <person name="Ouedraogo J.P."/>
            <person name="Overkamp K.M."/>
            <person name="Park H.-S."/>
            <person name="Perrone G."/>
            <person name="Piumi F."/>
            <person name="Punt P.J."/>
            <person name="Ram A.F."/>
            <person name="Ramon A."/>
            <person name="Rauscher S."/>
            <person name="Record E."/>
            <person name="Riano-Pachon D.M."/>
            <person name="Robert V."/>
            <person name="Roehrig J."/>
            <person name="Ruller R."/>
            <person name="Salamov A."/>
            <person name="Salih N.S."/>
            <person name="Samson R.A."/>
            <person name="Sandor E."/>
            <person name="Sanguinetti M."/>
            <person name="Schuetze T."/>
            <person name="Sepcic K."/>
            <person name="Shelest E."/>
            <person name="Sherlock G."/>
            <person name="Sophianopoulou V."/>
            <person name="Squina F.M."/>
            <person name="Sun H."/>
            <person name="Susca A."/>
            <person name="Todd R.B."/>
            <person name="Tsang A."/>
            <person name="Unkles S.E."/>
            <person name="van de Wiele N."/>
            <person name="van Rossen-Uffink D."/>
            <person name="Oliveira J.V."/>
            <person name="Vesth T.C."/>
            <person name="Visser J."/>
            <person name="Yu J.-H."/>
            <person name="Zhou M."/>
            <person name="Andersen M.R."/>
            <person name="Archer D.B."/>
            <person name="Baker S.E."/>
            <person name="Benoit I."/>
            <person name="Brakhage A.A."/>
            <person name="Braus G.H."/>
            <person name="Fischer R."/>
            <person name="Frisvad J.C."/>
            <person name="Goldman G.H."/>
            <person name="Houbraken J."/>
            <person name="Oakley B."/>
            <person name="Pocsi I."/>
            <person name="Scazzocchio C."/>
            <person name="Seiboth B."/>
            <person name="vanKuyk P.A."/>
            <person name="Wortman J."/>
            <person name="Dyer P.S."/>
            <person name="Grigoriev I.V."/>
        </authorList>
    </citation>
    <scope>NUCLEOTIDE SEQUENCE [LARGE SCALE GENOMIC DNA]</scope>
    <source>
        <strain evidence="3">CBS 134.48</strain>
    </source>
</reference>
<dbReference type="OrthoDB" id="10612160at2759"/>
<gene>
    <name evidence="2" type="ORF">ASPTUDRAFT_60842</name>
</gene>
<keyword evidence="3" id="KW-1185">Reference proteome</keyword>
<evidence type="ECO:0000313" key="2">
    <source>
        <dbReference type="EMBL" id="OJI89063.1"/>
    </source>
</evidence>